<name>A0A916DUI2_9BACT</name>
<dbReference type="PANTHER" id="PTHR37841:SF1">
    <property type="entry name" value="DUF3298 DOMAIN-CONTAINING PROTEIN"/>
    <property type="match status" value="1"/>
</dbReference>
<dbReference type="AlphaFoldDB" id="A0A916DUI2"/>
<sequence>MKPSLFLSILLYIGLCSCSQKEKLDHFNLVTKTFEVDGKNYSIDDFEDGICVISNKGLFGFVDSTGTLLCPFNYDTIFPFHHNRAIVVLNEKMGLVDKKGTEILAPSLQLIHPFTTPSISSFQDTNGVFGILNSSGEVLFKNKDFHWISPFHKGKATYSSSSQIGAIDSLGQLLPIYIPEYQFLHKIHLVELNKLSSLSFNNDLAPIIIRTSSSDFIHNRTTPDWPITTTSYYINNQLTIDSNFQDKTSWQYGFINKKGKIVVSPQYHKVSDFANGYAHVQNEKGWNVIDTTGQPLFKNYYAQLQIINEHWLIAKKHKLFSGSPIEDNLFGLINFKEETIIPFEYFFLKYLFEDLFCAQGNLVVNPIILQPPFSPLHPYTPHNMGVINTSLDTIMPFIYADIYAAPNNEKYIGYAKKITETMLIPVHTSTSDYEICNNKGYYDRFNAQGKVFNKKIPFAESISSGSSLFNQAFFVESLPPPPQSCPFFCSPLPPNNRKLAKTPYYLQ</sequence>
<proteinExistence type="predicted"/>
<dbReference type="PANTHER" id="PTHR37841">
    <property type="entry name" value="GLR2918 PROTEIN"/>
    <property type="match status" value="1"/>
</dbReference>
<dbReference type="PROSITE" id="PS51257">
    <property type="entry name" value="PROKAR_LIPOPROTEIN"/>
    <property type="match status" value="1"/>
</dbReference>
<accession>A0A916DUI2</accession>
<protein>
    <submittedName>
        <fullName evidence="1">WG repeat-containing protein</fullName>
    </submittedName>
</protein>
<dbReference type="RefSeq" id="WP_264793363.1">
    <property type="nucleotide sequence ID" value="NZ_AP026867.1"/>
</dbReference>
<gene>
    <name evidence="1" type="ORF">AsAng_0029850</name>
</gene>
<dbReference type="KEGG" id="aup:AsAng_0029850"/>
<reference evidence="1" key="1">
    <citation type="submission" date="2022-09" db="EMBL/GenBank/DDBJ databases">
        <title>Aureispira anguillicida sp. nov., isolated from Leptocephalus of Japanese eel Anguilla japonica.</title>
        <authorList>
            <person name="Yuasa K."/>
            <person name="Mekata T."/>
            <person name="Ikunari K."/>
        </authorList>
    </citation>
    <scope>NUCLEOTIDE SEQUENCE</scope>
    <source>
        <strain evidence="1">EL160426</strain>
    </source>
</reference>
<evidence type="ECO:0000313" key="1">
    <source>
        <dbReference type="EMBL" id="BDS12266.1"/>
    </source>
</evidence>
<dbReference type="InterPro" id="IPR032774">
    <property type="entry name" value="WG_beta_rep"/>
</dbReference>
<organism evidence="1 2">
    <name type="scientific">Aureispira anguillae</name>
    <dbReference type="NCBI Taxonomy" id="2864201"/>
    <lineage>
        <taxon>Bacteria</taxon>
        <taxon>Pseudomonadati</taxon>
        <taxon>Bacteroidota</taxon>
        <taxon>Saprospiria</taxon>
        <taxon>Saprospirales</taxon>
        <taxon>Saprospiraceae</taxon>
        <taxon>Aureispira</taxon>
    </lineage>
</organism>
<evidence type="ECO:0000313" key="2">
    <source>
        <dbReference type="Proteomes" id="UP001060919"/>
    </source>
</evidence>
<dbReference type="EMBL" id="AP026867">
    <property type="protein sequence ID" value="BDS12266.1"/>
    <property type="molecule type" value="Genomic_DNA"/>
</dbReference>
<keyword evidence="2" id="KW-1185">Reference proteome</keyword>
<dbReference type="Pfam" id="PF14903">
    <property type="entry name" value="WG_beta_rep"/>
    <property type="match status" value="2"/>
</dbReference>
<dbReference type="Proteomes" id="UP001060919">
    <property type="component" value="Chromosome"/>
</dbReference>